<dbReference type="EMBL" id="MDUX01000069">
    <property type="protein sequence ID" value="KAF7598017.1"/>
    <property type="molecule type" value="Genomic_DNA"/>
</dbReference>
<dbReference type="Pfam" id="PF01571">
    <property type="entry name" value="GCV_T"/>
    <property type="match status" value="1"/>
</dbReference>
<proteinExistence type="predicted"/>
<reference evidence="2 5" key="1">
    <citation type="submission" date="2016-08" db="EMBL/GenBank/DDBJ databases">
        <title>Candidatus Dactylopiibacterium carminicum genome sequence.</title>
        <authorList>
            <person name="Ramirez-Puebla S.T."/>
            <person name="Ormeno-Orrillo E."/>
            <person name="Vera-Ponce De Leon A."/>
            <person name="Luis L."/>
            <person name="Sanchez-Flores A."/>
            <person name="Monica R."/>
            <person name="Martinez-Romero E."/>
        </authorList>
    </citation>
    <scope>NUCLEOTIDE SEQUENCE [LARGE SCALE GENOMIC DNA]</scope>
    <source>
        <strain evidence="2">END1</strain>
    </source>
</reference>
<dbReference type="AlphaFoldDB" id="A0A272EN97"/>
<dbReference type="EMBL" id="NMRN01000073">
    <property type="protein sequence ID" value="PAS91583.1"/>
    <property type="molecule type" value="Genomic_DNA"/>
</dbReference>
<accession>A0A272EN97</accession>
<dbReference type="PANTHER" id="PTHR22602">
    <property type="entry name" value="TRANSFERASE CAF17, MITOCHONDRIAL-RELATED"/>
    <property type="match status" value="1"/>
</dbReference>
<dbReference type="PANTHER" id="PTHR22602:SF0">
    <property type="entry name" value="TRANSFERASE CAF17, MITOCHONDRIAL-RELATED"/>
    <property type="match status" value="1"/>
</dbReference>
<dbReference type="InterPro" id="IPR006222">
    <property type="entry name" value="GCVT_N"/>
</dbReference>
<feature type="domain" description="GCVT N-terminal" evidence="1">
    <location>
        <begin position="24"/>
        <end position="152"/>
    </location>
</feature>
<protein>
    <submittedName>
        <fullName evidence="2 3">Folate-binding protein</fullName>
    </submittedName>
</protein>
<dbReference type="SUPFAM" id="SSF101790">
    <property type="entry name" value="Aminomethyltransferase beta-barrel domain"/>
    <property type="match status" value="1"/>
</dbReference>
<evidence type="ECO:0000313" key="3">
    <source>
        <dbReference type="EMBL" id="PAS91583.1"/>
    </source>
</evidence>
<evidence type="ECO:0000313" key="4">
    <source>
        <dbReference type="Proteomes" id="UP000216107"/>
    </source>
</evidence>
<dbReference type="NCBIfam" id="TIGR03317">
    <property type="entry name" value="ygfZ_signature"/>
    <property type="match status" value="1"/>
</dbReference>
<evidence type="ECO:0000313" key="2">
    <source>
        <dbReference type="EMBL" id="KAF7598017.1"/>
    </source>
</evidence>
<dbReference type="GO" id="GO:0016226">
    <property type="term" value="P:iron-sulfur cluster assembly"/>
    <property type="evidence" value="ECO:0007669"/>
    <property type="project" value="TreeGrafter"/>
</dbReference>
<organism evidence="3 4">
    <name type="scientific">Candidatus Dactylopiibacterium carminicum</name>
    <dbReference type="NCBI Taxonomy" id="857335"/>
    <lineage>
        <taxon>Bacteria</taxon>
        <taxon>Pseudomonadati</taxon>
        <taxon>Pseudomonadota</taxon>
        <taxon>Betaproteobacteria</taxon>
        <taxon>Rhodocyclales</taxon>
        <taxon>Rhodocyclaceae</taxon>
        <taxon>Candidatus Dactylopiibacterium</taxon>
    </lineage>
</organism>
<dbReference type="Gene3D" id="3.30.70.1630">
    <property type="match status" value="1"/>
</dbReference>
<dbReference type="OrthoDB" id="9796287at2"/>
<dbReference type="Proteomes" id="UP000216107">
    <property type="component" value="Unassembled WGS sequence"/>
</dbReference>
<dbReference type="Gene3D" id="3.30.70.1400">
    <property type="entry name" value="Aminomethyltransferase beta-barrel domains"/>
    <property type="match status" value="1"/>
</dbReference>
<dbReference type="InterPro" id="IPR017703">
    <property type="entry name" value="YgfZ/GCV_T_CS"/>
</dbReference>
<dbReference type="InterPro" id="IPR045179">
    <property type="entry name" value="YgfZ/GcvT"/>
</dbReference>
<name>A0A272EN97_9RHOO</name>
<comment type="caution">
    <text evidence="3">The sequence shown here is derived from an EMBL/GenBank/DDBJ whole genome shotgun (WGS) entry which is preliminary data.</text>
</comment>
<keyword evidence="5" id="KW-1185">Reference proteome</keyword>
<sequence length="344" mass="36798">MPPAWYSRMTPAPSRFDENSGEIGFADERTETRLASQETVCVPLSHLTLIEANGEDAAGFLHNLTSNDIKKLPADKAQFSSLNTPKGRMLASFLVWRTEAGFNLALASDLQAGISKKLGMYVLRSKVKLATPARILLGLAGTGAEALLAGLELQPPGQDMGVIRTDKANVIRLAPDRYILDCPEDTVDALWGALLEGGAKAAGTAAWRWLDIHAGHPLITAASSDEFVAQMLNFELLGGVNFQKGCYPGQEIVARTQYLGKLKKRMYRAQVQEDSGVPVASMDLYAPEFGAQSCGKLVSVVAAPEAGFDVLAVMQISAFEAGEVHLGAPDGPRLALASLPYVID</sequence>
<gene>
    <name evidence="2" type="ORF">BGI27_15515</name>
    <name evidence="3" type="ORF">CGU29_15680</name>
</gene>
<dbReference type="PIRSF" id="PIRSF006487">
    <property type="entry name" value="GcvT"/>
    <property type="match status" value="1"/>
</dbReference>
<dbReference type="Gene3D" id="2.40.30.160">
    <property type="match status" value="1"/>
</dbReference>
<dbReference type="InterPro" id="IPR029043">
    <property type="entry name" value="GcvT/YgfZ_C"/>
</dbReference>
<dbReference type="Proteomes" id="UP000623509">
    <property type="component" value="Unassembled WGS sequence"/>
</dbReference>
<evidence type="ECO:0000313" key="5">
    <source>
        <dbReference type="Proteomes" id="UP000623509"/>
    </source>
</evidence>
<dbReference type="SUPFAM" id="SSF103025">
    <property type="entry name" value="Folate-binding domain"/>
    <property type="match status" value="1"/>
</dbReference>
<evidence type="ECO:0000259" key="1">
    <source>
        <dbReference type="Pfam" id="PF01571"/>
    </source>
</evidence>
<reference evidence="3 4" key="2">
    <citation type="submission" date="2017-07" db="EMBL/GenBank/DDBJ databases">
        <title>Candidatus Dactylopiibacterium carminicum, a nitrogen-fixing symbiont of the cochineal insect Dactylopius coccus and Dactylopius opuntiae (Hemiptera: Coccoidea: Dactylopiidae).</title>
        <authorList>
            <person name="Vera A."/>
        </authorList>
    </citation>
    <scope>NUCLEOTIDE SEQUENCE [LARGE SCALE GENOMIC DNA]</scope>
    <source>
        <strain evidence="3 4">NFDCM</strain>
    </source>
</reference>